<dbReference type="InterPro" id="IPR000182">
    <property type="entry name" value="GNAT_dom"/>
</dbReference>
<dbReference type="Pfam" id="PF00583">
    <property type="entry name" value="Acetyltransf_1"/>
    <property type="match status" value="1"/>
</dbReference>
<feature type="compositionally biased region" description="Low complexity" evidence="1">
    <location>
        <begin position="63"/>
        <end position="72"/>
    </location>
</feature>
<dbReference type="Gene3D" id="3.40.630.30">
    <property type="match status" value="1"/>
</dbReference>
<dbReference type="Proteomes" id="UP001620273">
    <property type="component" value="Unassembled WGS sequence"/>
</dbReference>
<evidence type="ECO:0000313" key="4">
    <source>
        <dbReference type="Proteomes" id="UP001620273"/>
    </source>
</evidence>
<evidence type="ECO:0000256" key="1">
    <source>
        <dbReference type="SAM" id="MobiDB-lite"/>
    </source>
</evidence>
<organism evidence="3 4">
    <name type="scientific">Bifidobacterium thermacidophilum</name>
    <dbReference type="NCBI Taxonomy" id="246618"/>
    <lineage>
        <taxon>Bacteria</taxon>
        <taxon>Bacillati</taxon>
        <taxon>Actinomycetota</taxon>
        <taxon>Actinomycetes</taxon>
        <taxon>Bifidobacteriales</taxon>
        <taxon>Bifidobacteriaceae</taxon>
        <taxon>Bifidobacterium</taxon>
    </lineage>
</organism>
<feature type="region of interest" description="Disordered" evidence="1">
    <location>
        <begin position="63"/>
        <end position="106"/>
    </location>
</feature>
<evidence type="ECO:0000313" key="3">
    <source>
        <dbReference type="EMBL" id="MFK3576064.1"/>
    </source>
</evidence>
<feature type="domain" description="N-acetyltransferase" evidence="2">
    <location>
        <begin position="59"/>
        <end position="198"/>
    </location>
</feature>
<dbReference type="CDD" id="cd04301">
    <property type="entry name" value="NAT_SF"/>
    <property type="match status" value="1"/>
</dbReference>
<dbReference type="PROSITE" id="PS51186">
    <property type="entry name" value="GNAT"/>
    <property type="match status" value="1"/>
</dbReference>
<dbReference type="InterPro" id="IPR016181">
    <property type="entry name" value="Acyl_CoA_acyltransferase"/>
</dbReference>
<proteinExistence type="predicted"/>
<evidence type="ECO:0000259" key="2">
    <source>
        <dbReference type="PROSITE" id="PS51186"/>
    </source>
</evidence>
<protein>
    <submittedName>
        <fullName evidence="3">GNAT family N-acetyltransferase</fullName>
    </submittedName>
</protein>
<dbReference type="SUPFAM" id="SSF55729">
    <property type="entry name" value="Acyl-CoA N-acyltransferases (Nat)"/>
    <property type="match status" value="1"/>
</dbReference>
<dbReference type="RefSeq" id="WP_404440482.1">
    <property type="nucleotide sequence ID" value="NZ_JAOQBW010000002.1"/>
</dbReference>
<comment type="caution">
    <text evidence="3">The sequence shown here is derived from an EMBL/GenBank/DDBJ whole genome shotgun (WGS) entry which is preliminary data.</text>
</comment>
<dbReference type="EMBL" id="JAOQBW010000002">
    <property type="protein sequence ID" value="MFK3576064.1"/>
    <property type="molecule type" value="Genomic_DNA"/>
</dbReference>
<name>A0ABW8KNS8_9BIFI</name>
<gene>
    <name evidence="3" type="ORF">OCH74_04195</name>
</gene>
<sequence>MSIRIESLSGPSEAERQCVRRILQRYNLAHFETTDEQEFTIVARDDELTTCGPLPLEPETVADASAASAQDATLSEGSTAPADIISAKSSTSPGDDDEAPNPGAESGQIIGGIYGTMFGQWLEIDVLAIDPAHRRQHLGERLLRQAEDTARAHGCRHCLVCTFGFQGKDYYPRFGYREIFHIEGYPKTGTEHWFVKDL</sequence>
<keyword evidence="4" id="KW-1185">Reference proteome</keyword>
<accession>A0ABW8KNS8</accession>
<reference evidence="3 4" key="1">
    <citation type="submission" date="2022-09" db="EMBL/GenBank/DDBJ databases">
        <title>Genome sequencing of four strains from tibetan pig.</title>
        <authorList>
            <person name="Feng J."/>
        </authorList>
    </citation>
    <scope>NUCLEOTIDE SEQUENCE [LARGE SCALE GENOMIC DNA]</scope>
    <source>
        <strain evidence="3 4">11-1-1</strain>
    </source>
</reference>